<dbReference type="InterPro" id="IPR023631">
    <property type="entry name" value="Amidase_dom"/>
</dbReference>
<keyword evidence="3" id="KW-1185">Reference proteome</keyword>
<dbReference type="PANTHER" id="PTHR11895">
    <property type="entry name" value="TRANSAMIDASE"/>
    <property type="match status" value="1"/>
</dbReference>
<evidence type="ECO:0000259" key="1">
    <source>
        <dbReference type="Pfam" id="PF01425"/>
    </source>
</evidence>
<dbReference type="Pfam" id="PF01425">
    <property type="entry name" value="Amidase"/>
    <property type="match status" value="1"/>
</dbReference>
<accession>A0ABZ0J441</accession>
<dbReference type="RefSeq" id="WP_317702250.1">
    <property type="nucleotide sequence ID" value="NZ_CP136921.1"/>
</dbReference>
<evidence type="ECO:0000313" key="2">
    <source>
        <dbReference type="EMBL" id="WOO32833.1"/>
    </source>
</evidence>
<dbReference type="NCBIfam" id="NF005460">
    <property type="entry name" value="PRK07056.1"/>
    <property type="match status" value="1"/>
</dbReference>
<name>A0ABZ0J441_9BURK</name>
<dbReference type="EMBL" id="CP136921">
    <property type="protein sequence ID" value="WOO32833.1"/>
    <property type="molecule type" value="Genomic_DNA"/>
</dbReference>
<dbReference type="Proteomes" id="UP001303211">
    <property type="component" value="Chromosome"/>
</dbReference>
<feature type="domain" description="Amidase" evidence="1">
    <location>
        <begin position="23"/>
        <end position="435"/>
    </location>
</feature>
<evidence type="ECO:0000313" key="3">
    <source>
        <dbReference type="Proteomes" id="UP001303211"/>
    </source>
</evidence>
<dbReference type="SUPFAM" id="SSF75304">
    <property type="entry name" value="Amidase signature (AS) enzymes"/>
    <property type="match status" value="1"/>
</dbReference>
<dbReference type="InterPro" id="IPR000120">
    <property type="entry name" value="Amidase"/>
</dbReference>
<proteinExistence type="predicted"/>
<protein>
    <submittedName>
        <fullName evidence="2">Amidase</fullName>
    </submittedName>
</protein>
<dbReference type="Gene3D" id="3.90.1300.10">
    <property type="entry name" value="Amidase signature (AS) domain"/>
    <property type="match status" value="1"/>
</dbReference>
<dbReference type="PROSITE" id="PS00571">
    <property type="entry name" value="AMIDASES"/>
    <property type="match status" value="1"/>
</dbReference>
<organism evidence="2 3">
    <name type="scientific">Diaphorobacter limosus</name>
    <dbReference type="NCBI Taxonomy" id="3036128"/>
    <lineage>
        <taxon>Bacteria</taxon>
        <taxon>Pseudomonadati</taxon>
        <taxon>Pseudomonadota</taxon>
        <taxon>Betaproteobacteria</taxon>
        <taxon>Burkholderiales</taxon>
        <taxon>Comamonadaceae</taxon>
        <taxon>Diaphorobacter</taxon>
    </lineage>
</organism>
<dbReference type="InterPro" id="IPR036928">
    <property type="entry name" value="AS_sf"/>
</dbReference>
<dbReference type="PANTHER" id="PTHR11895:SF176">
    <property type="entry name" value="AMIDASE AMID-RELATED"/>
    <property type="match status" value="1"/>
</dbReference>
<dbReference type="InterPro" id="IPR020556">
    <property type="entry name" value="Amidase_CS"/>
</dbReference>
<sequence length="448" mass="46133">MLTDLVSMRSQLAAGQSSAAAELERCIAAAASPACAHVFRQTCLDEARAAAAAPGVQLLPLAGLAVSVKDLFDIKGLPTAAGSSVLAGAAPATADCSAVARLRRSGGAILGHSQMVEFAFSGVGVNPHFGTPAAHDARFGALTGPARVPGGSSSGAGVSVAAGAAFVGLGSDTGGSIRIPAALNGVVGFKNTARLVPTDGAVPLSTTLDTACAITRSVRDAIVVHEILAARRVTRSPAPLPAWRLAVPSTLFLDSLDATVAAAFERSLDQLRRAGAQITEIALPQTGELAEVNATGGFSAAESHAWHRPLLQQHAASYDPRVRARIERGATMSACDYINLQHARRAWIARMEAAVAGFDALLSPTVPIVAPTIASVAPGSERDAEFFRVNALLLRNTSVVNMLDGCALSLPCHQAGELPVGLMVWHAALRDDAVLNIGLLIEQELQKQ</sequence>
<reference evidence="2 3" key="1">
    <citation type="submission" date="2023-03" db="EMBL/GenBank/DDBJ databases">
        <title>Diaphorobacter basophil sp. nov., isolated from a sewage-treatment plant.</title>
        <authorList>
            <person name="Yang K."/>
        </authorList>
    </citation>
    <scope>NUCLEOTIDE SEQUENCE [LARGE SCALE GENOMIC DNA]</scope>
    <source>
        <strain evidence="2 3">Y-1</strain>
    </source>
</reference>
<gene>
    <name evidence="2" type="ORF">P4826_01515</name>
</gene>